<evidence type="ECO:0000313" key="6">
    <source>
        <dbReference type="EMBL" id="MCF8587723.1"/>
    </source>
</evidence>
<keyword evidence="1" id="KW-0285">Flavoprotein</keyword>
<feature type="domain" description="Luciferase-like" evidence="5">
    <location>
        <begin position="1"/>
        <end position="215"/>
    </location>
</feature>
<evidence type="ECO:0000259" key="5">
    <source>
        <dbReference type="Pfam" id="PF00296"/>
    </source>
</evidence>
<dbReference type="InterPro" id="IPR051260">
    <property type="entry name" value="Diverse_substr_monoxygenases"/>
</dbReference>
<evidence type="ECO:0000313" key="7">
    <source>
        <dbReference type="Proteomes" id="UP001200110"/>
    </source>
</evidence>
<evidence type="ECO:0000256" key="2">
    <source>
        <dbReference type="ARBA" id="ARBA00022643"/>
    </source>
</evidence>
<dbReference type="InterPro" id="IPR019921">
    <property type="entry name" value="Lucif-like_OxRdtase_Rv2161c"/>
</dbReference>
<dbReference type="Gene3D" id="3.20.20.30">
    <property type="entry name" value="Luciferase-like domain"/>
    <property type="match status" value="1"/>
</dbReference>
<dbReference type="InterPro" id="IPR011251">
    <property type="entry name" value="Luciferase-like_dom"/>
</dbReference>
<keyword evidence="7" id="KW-1185">Reference proteome</keyword>
<protein>
    <submittedName>
        <fullName evidence="6">TIGR03619 family F420-dependent LLM class oxidoreductase</fullName>
        <ecNumber evidence="6">1.-.-.-</ecNumber>
    </submittedName>
</protein>
<evidence type="ECO:0000256" key="3">
    <source>
        <dbReference type="ARBA" id="ARBA00023002"/>
    </source>
</evidence>
<dbReference type="NCBIfam" id="TIGR03619">
    <property type="entry name" value="F420_Rv2161c"/>
    <property type="match status" value="1"/>
</dbReference>
<dbReference type="EMBL" id="JAKKOR010000003">
    <property type="protein sequence ID" value="MCF8587723.1"/>
    <property type="molecule type" value="Genomic_DNA"/>
</dbReference>
<dbReference type="RefSeq" id="WP_236996952.1">
    <property type="nucleotide sequence ID" value="NZ_JAKKOR010000003.1"/>
</dbReference>
<proteinExistence type="predicted"/>
<dbReference type="PANTHER" id="PTHR30011:SF16">
    <property type="entry name" value="C2H2 FINGER DOMAIN TRANSCRIPTION FACTOR (EUROFUNG)-RELATED"/>
    <property type="match status" value="1"/>
</dbReference>
<dbReference type="PANTHER" id="PTHR30011">
    <property type="entry name" value="ALKANESULFONATE MONOOXYGENASE-RELATED"/>
    <property type="match status" value="1"/>
</dbReference>
<keyword evidence="4" id="KW-0503">Monooxygenase</keyword>
<dbReference type="EC" id="1.-.-.-" evidence="6"/>
<dbReference type="InterPro" id="IPR036661">
    <property type="entry name" value="Luciferase-like_sf"/>
</dbReference>
<sequence length="288" mass="30516">MRIGLFTPVVAQPPGASTWERDAGVADLAVIAAAADRLGYHHLTCSEHVAVPTSVALSRGGTYWDPLATFGFLAARTDRIAFVTQVLVLGYHHPLAIAKRYGTLDVVTGGRLVLGVGVGSLVEEFDLLGADFASRGEIADDAMCALRASLGQSNPVYSGPHFQFGDVLVEPHARRTDVPMWVGGRSKRSLRRALSLGDGWVPFGLSHERLAAMLAEHSVPSDFELVLQAGTPMDPLGDPSACMAALESTRDAGATIATVTVRANGAAHYCEQLARLTEIGRDVGVVFD</sequence>
<reference evidence="6 7" key="1">
    <citation type="submission" date="2022-01" db="EMBL/GenBank/DDBJ databases">
        <authorList>
            <person name="Huang Y."/>
        </authorList>
    </citation>
    <scope>NUCLEOTIDE SEQUENCE [LARGE SCALE GENOMIC DNA]</scope>
    <source>
        <strain evidence="6 7">HY366</strain>
    </source>
</reference>
<comment type="caution">
    <text evidence="6">The sequence shown here is derived from an EMBL/GenBank/DDBJ whole genome shotgun (WGS) entry which is preliminary data.</text>
</comment>
<dbReference type="GO" id="GO:0016491">
    <property type="term" value="F:oxidoreductase activity"/>
    <property type="evidence" value="ECO:0007669"/>
    <property type="project" value="UniProtKB-KW"/>
</dbReference>
<name>A0ABS9IQ92_9ACTN</name>
<keyword evidence="3 6" id="KW-0560">Oxidoreductase</keyword>
<gene>
    <name evidence="6" type="ORF">L5G33_04470</name>
</gene>
<evidence type="ECO:0000256" key="4">
    <source>
        <dbReference type="ARBA" id="ARBA00023033"/>
    </source>
</evidence>
<evidence type="ECO:0000256" key="1">
    <source>
        <dbReference type="ARBA" id="ARBA00022630"/>
    </source>
</evidence>
<dbReference type="Proteomes" id="UP001200110">
    <property type="component" value="Unassembled WGS sequence"/>
</dbReference>
<dbReference type="Pfam" id="PF00296">
    <property type="entry name" value="Bac_luciferase"/>
    <property type="match status" value="1"/>
</dbReference>
<organism evidence="6 7">
    <name type="scientific">Gordonia liuliyuniae</name>
    <dbReference type="NCBI Taxonomy" id="2911517"/>
    <lineage>
        <taxon>Bacteria</taxon>
        <taxon>Bacillati</taxon>
        <taxon>Actinomycetota</taxon>
        <taxon>Actinomycetes</taxon>
        <taxon>Mycobacteriales</taxon>
        <taxon>Gordoniaceae</taxon>
        <taxon>Gordonia</taxon>
    </lineage>
</organism>
<keyword evidence="2" id="KW-0288">FMN</keyword>
<accession>A0ABS9IQ92</accession>
<dbReference type="SUPFAM" id="SSF51679">
    <property type="entry name" value="Bacterial luciferase-like"/>
    <property type="match status" value="1"/>
</dbReference>